<protein>
    <submittedName>
        <fullName evidence="1">Uncharacterized protein</fullName>
    </submittedName>
</protein>
<organism evidence="1 2">
    <name type="scientific">Boeremia exigua</name>
    <dbReference type="NCBI Taxonomy" id="749465"/>
    <lineage>
        <taxon>Eukaryota</taxon>
        <taxon>Fungi</taxon>
        <taxon>Dikarya</taxon>
        <taxon>Ascomycota</taxon>
        <taxon>Pezizomycotina</taxon>
        <taxon>Dothideomycetes</taxon>
        <taxon>Pleosporomycetidae</taxon>
        <taxon>Pleosporales</taxon>
        <taxon>Pleosporineae</taxon>
        <taxon>Didymellaceae</taxon>
        <taxon>Boeremia</taxon>
    </lineage>
</organism>
<dbReference type="EMBL" id="JAPHNI010000094">
    <property type="protein sequence ID" value="KAJ8116448.1"/>
    <property type="molecule type" value="Genomic_DNA"/>
</dbReference>
<gene>
    <name evidence="1" type="ORF">OPT61_g2126</name>
</gene>
<evidence type="ECO:0000313" key="1">
    <source>
        <dbReference type="EMBL" id="KAJ8116448.1"/>
    </source>
</evidence>
<accession>A0ACC2IMM3</accession>
<name>A0ACC2IMM3_9PLEO</name>
<evidence type="ECO:0000313" key="2">
    <source>
        <dbReference type="Proteomes" id="UP001153331"/>
    </source>
</evidence>
<comment type="caution">
    <text evidence="1">The sequence shown here is derived from an EMBL/GenBank/DDBJ whole genome shotgun (WGS) entry which is preliminary data.</text>
</comment>
<sequence length="274" mass="29033">MVERKVRDEYLPDSSTPHRDEDTEQTPLVSTSNPPPIDNRYRLTPPQTRITRALPILLLLSDPGLLTAILIAFMQALLLGSFDATVPLVAESSFNFDSLKAGLLFLPLGGADFFLGPAFGWAVDRFGTRIFSVLGFALLVPTLVLLRLPEEPGVVGALDKGHLIALYAAVLALNGAGLAIIGSPSIVEAGRLVENYSKANKDIFSEGAPWAQLYGINSMVFSGGLTVGPLVAGALREKIGYGNMNAVLAGSCALTAVLAALFIGRKEEKRGGDA</sequence>
<proteinExistence type="predicted"/>
<keyword evidence="2" id="KW-1185">Reference proteome</keyword>
<reference evidence="1" key="1">
    <citation type="submission" date="2022-11" db="EMBL/GenBank/DDBJ databases">
        <title>Genome Sequence of Boeremia exigua.</title>
        <authorList>
            <person name="Buettner E."/>
        </authorList>
    </citation>
    <scope>NUCLEOTIDE SEQUENCE</scope>
    <source>
        <strain evidence="1">CU02</strain>
    </source>
</reference>
<dbReference type="Proteomes" id="UP001153331">
    <property type="component" value="Unassembled WGS sequence"/>
</dbReference>